<evidence type="ECO:0000313" key="2">
    <source>
        <dbReference type="RefSeq" id="XP_075073889.1"/>
    </source>
</evidence>
<reference evidence="1" key="1">
    <citation type="journal article" date="2014" name="Nat. Commun.">
        <title>The tobacco genome sequence and its comparison with those of tomato and potato.</title>
        <authorList>
            <person name="Sierro N."/>
            <person name="Battey J.N."/>
            <person name="Ouadi S."/>
            <person name="Bakaher N."/>
            <person name="Bovet L."/>
            <person name="Willig A."/>
            <person name="Goepfert S."/>
            <person name="Peitsch M.C."/>
            <person name="Ivanov N.V."/>
        </authorList>
    </citation>
    <scope>NUCLEOTIDE SEQUENCE [LARGE SCALE GENOMIC DNA]</scope>
</reference>
<proteinExistence type="predicted"/>
<name>A0AC58RMD9_TOBAC</name>
<evidence type="ECO:0000313" key="1">
    <source>
        <dbReference type="Proteomes" id="UP000790787"/>
    </source>
</evidence>
<sequence length="1255" mass="136154">MASLFHFSPIISSLFLITSCYALNQTPKPYIVYMGSPLNNSGDSAEIAELSHLRMLSSIIPSEESERISVRHSYHHAYRGFCALLTEDEATLLSGHEEVVSVFPDPVLQLHTTRSWNFLGLGSSYYSRSSSYRYNHGSSYDIIIGVIDTGIWPESPSFDDQHIGKVPSRWKGVCMEGFDFDKSNCNRKLIGARFYKIEDQESSFTKIPNITTKPSKPNGTPRDKVGHGTNTASIAAGAIVPNANYYGLANGTARGGLPSARIATYKACSEGNCQGSAILKAIDDAIKDGVDIISISIGRSFVFQTDFKDDPIAIGALHAAEKGVMVVCSGGNEGPDPYTVTNSAPWIFTVAASTIDRKFQSTIVLGNNVSLKGSGISYNPTGRSRSRTYPLAFGENIPFHPSLTSQARNCMPGSLDAKRVTGKIIVCMNDDWTISREIKKLVVQDAKAKGLILIDEAEKSSPFDSGNFPFTEVGKLAGAQILQYINSSQNPLATIFPANEIRRFKPAPVVADFSSRGPATLTENILKPDISAPGVGILSAMIPIVDEVSSNLLPEKKSSSLFGITSGTSMACPHVTGAMAFIKSIHPTWSFSMIKSAIMTTATISNNLRKHLTNTSAQACASRVIAVEASEKMAAVAAQIAKDNNILRTGSENEGSDPSNGVMEVVQGMVEELQSTQKVQPHSVDVLVSEWMGYCLLYESMLSSVLYARDQFLKPGGAVLPDMATMFVAGFGRGGTSIPFWENVYGFNMSCIGEEIVKDASRIPIVDVIDSCDIITNSTVLQNFDLVTMKLEEMDFTAKVELELKGKTLSIRSYLHSHNSNPATPRWSNPSVSFYGSGISYNPTGRSRSRTYPLAFGENIPFHPSLTSQARNCMPGSLDAKRVTGKIIVCMNDDWTISREIKKLVVQDAKAKGLILIDEAEKSSPFDSGNFPFTEVGKLAGAQILQYINSSQNPLATIFPANEIRSFKPAPVVADFSSRGPATLTENILKPDISAPGVGILSAMIPIVDEVSSNLLPEKKSSSLFGITSGTSMACPHVTGAMAFIKSIHPTWSFSMIKSAIMTTATISNNLRKHLTNTSGLYSNPHEIGAGELRPIKALDPGLVFETTMNDYYNFLCYYGYKENELRLVASKNYKNFGCPRNASTSKKELISNINYPSISIEKLKKNEGVVKVKRVATNVGSDRNSTYTCSTIAPPAGLVVRVSPRKIAFVKGIKKASFEVSFDGKKALKGYNFGIITWSDGSHKVQMVFAVNIE</sequence>
<reference evidence="2" key="2">
    <citation type="submission" date="2025-08" db="UniProtKB">
        <authorList>
            <consortium name="RefSeq"/>
        </authorList>
    </citation>
    <scope>IDENTIFICATION</scope>
    <source>
        <tissue evidence="2">Leaf</tissue>
    </source>
</reference>
<gene>
    <name evidence="2" type="primary">LOC107772829</name>
</gene>
<accession>A0AC58RMD9</accession>
<keyword evidence="1" id="KW-1185">Reference proteome</keyword>
<dbReference type="Proteomes" id="UP000790787">
    <property type="component" value="Chromosome 7"/>
</dbReference>
<dbReference type="RefSeq" id="XP_075073889.1">
    <property type="nucleotide sequence ID" value="XM_075217788.1"/>
</dbReference>
<organism evidence="1 2">
    <name type="scientific">Nicotiana tabacum</name>
    <name type="common">Common tobacco</name>
    <dbReference type="NCBI Taxonomy" id="4097"/>
    <lineage>
        <taxon>Eukaryota</taxon>
        <taxon>Viridiplantae</taxon>
        <taxon>Streptophyta</taxon>
        <taxon>Embryophyta</taxon>
        <taxon>Tracheophyta</taxon>
        <taxon>Spermatophyta</taxon>
        <taxon>Magnoliopsida</taxon>
        <taxon>eudicotyledons</taxon>
        <taxon>Gunneridae</taxon>
        <taxon>Pentapetalae</taxon>
        <taxon>asterids</taxon>
        <taxon>lamiids</taxon>
        <taxon>Solanales</taxon>
        <taxon>Solanaceae</taxon>
        <taxon>Nicotianoideae</taxon>
        <taxon>Nicotianeae</taxon>
        <taxon>Nicotiana</taxon>
    </lineage>
</organism>
<protein>
    <submittedName>
        <fullName evidence="2">Uncharacterized protein LOC107772829</fullName>
    </submittedName>
</protein>